<accession>A0A023B4K6</accession>
<dbReference type="eggNOG" id="KOG1300">
    <property type="taxonomic scope" value="Eukaryota"/>
</dbReference>
<gene>
    <name evidence="2" type="ORF">GNI_100680</name>
</gene>
<evidence type="ECO:0000313" key="2">
    <source>
        <dbReference type="EMBL" id="EZG56835.1"/>
    </source>
</evidence>
<dbReference type="Gene3D" id="3.40.50.2060">
    <property type="match status" value="1"/>
</dbReference>
<comment type="similarity">
    <text evidence="1">Belongs to the STXBP/unc-18/SEC1 family.</text>
</comment>
<evidence type="ECO:0000256" key="1">
    <source>
        <dbReference type="ARBA" id="ARBA00009884"/>
    </source>
</evidence>
<dbReference type="GeneID" id="22913558"/>
<sequence>MPREYAKRRILKHLVGLPVQTVHATNAYCALVVDDETLEVLSSAVKNYDLLDNGIAVIQSISKTRQPLPELDCIYYLSPRKEVVERLIQDFKSERKPSYRSAHIFWSTSIQRERQLIELIAGANSLIPRIKSFIDFNMHFCAYESRAFHLSMPLALRQILSKSIPPHDSLLRSIAAKLATVCITMGDMSSVRFYGDSEHLKTNRQVAQYVQEYFDAIKPEECSRGNSELIILDRSLDPCVILLHEYSYQALAYDVLEIPVCSMKSPEDNDTYKFKDEKNEEHTVLLSEADELFVRYRHKHIASVITGVRDELLKFAADNATAQYKKAGGDIGGAIQALPQYSEMTTKFTTHMKVSEACFSTLEKTGIFRAGVLEQDLATGVDKHGKSIQVLKTLEELARLVSDKSSIAMGERVRLLLLYFTMMDGVQPEDKRKMIRGAGMSVEVEKLIDTFSDIGLVPEPHDSKEGSLKHVHRNHKNEQRLQLNKRRAKSAQYELSRFEPLIKELMEAAATKRLPRSTFPYLADPDFETGAGNRYNDNAPAAGTRLRAAQIDWDWTAATDQVASPETASSILQNSGKRKIIFFVLGGVSFSEIRTAYEVTKATTADIYIGGTSILSPPMLYDILKHEV</sequence>
<dbReference type="Proteomes" id="UP000019763">
    <property type="component" value="Unassembled WGS sequence"/>
</dbReference>
<dbReference type="Pfam" id="PF00995">
    <property type="entry name" value="Sec1"/>
    <property type="match status" value="1"/>
</dbReference>
<dbReference type="Gene3D" id="3.40.50.1910">
    <property type="match status" value="1"/>
</dbReference>
<dbReference type="Gene3D" id="3.90.830.10">
    <property type="entry name" value="Syntaxin Binding Protein 1, Chain A, domain 2"/>
    <property type="match status" value="1"/>
</dbReference>
<dbReference type="VEuPathDB" id="CryptoDB:GNI_100680"/>
<dbReference type="InterPro" id="IPR001619">
    <property type="entry name" value="Sec1-like"/>
</dbReference>
<dbReference type="PIRSF" id="PIRSF005715">
    <property type="entry name" value="VPS45_Sec1"/>
    <property type="match status" value="1"/>
</dbReference>
<organism evidence="2 3">
    <name type="scientific">Gregarina niphandrodes</name>
    <name type="common">Septate eugregarine</name>
    <dbReference type="NCBI Taxonomy" id="110365"/>
    <lineage>
        <taxon>Eukaryota</taxon>
        <taxon>Sar</taxon>
        <taxon>Alveolata</taxon>
        <taxon>Apicomplexa</taxon>
        <taxon>Conoidasida</taxon>
        <taxon>Gregarinasina</taxon>
        <taxon>Eugregarinorida</taxon>
        <taxon>Gregarinidae</taxon>
        <taxon>Gregarina</taxon>
    </lineage>
</organism>
<dbReference type="PANTHER" id="PTHR11679">
    <property type="entry name" value="VESICLE PROTEIN SORTING-ASSOCIATED"/>
    <property type="match status" value="1"/>
</dbReference>
<dbReference type="AlphaFoldDB" id="A0A023B4K6"/>
<dbReference type="RefSeq" id="XP_011131140.1">
    <property type="nucleotide sequence ID" value="XM_011132838.1"/>
</dbReference>
<reference evidence="2" key="1">
    <citation type="submission" date="2013-12" db="EMBL/GenBank/DDBJ databases">
        <authorList>
            <person name="Omoto C.K."/>
            <person name="Sibley D."/>
            <person name="Venepally P."/>
            <person name="Hadjithomas M."/>
            <person name="Karamycheva S."/>
            <person name="Brunk B."/>
            <person name="Roos D."/>
            <person name="Caler E."/>
            <person name="Lorenzi H."/>
        </authorList>
    </citation>
    <scope>NUCLEOTIDE SEQUENCE</scope>
</reference>
<name>A0A023B4K6_GRENI</name>
<protein>
    <submittedName>
        <fullName evidence="2">Sec1 family protein</fullName>
    </submittedName>
</protein>
<dbReference type="OrthoDB" id="2228at2759"/>
<dbReference type="GO" id="GO:0016192">
    <property type="term" value="P:vesicle-mediated transport"/>
    <property type="evidence" value="ECO:0007669"/>
    <property type="project" value="InterPro"/>
</dbReference>
<dbReference type="InterPro" id="IPR036045">
    <property type="entry name" value="Sec1-like_sf"/>
</dbReference>
<keyword evidence="3" id="KW-1185">Reference proteome</keyword>
<comment type="caution">
    <text evidence="2">The sequence shown here is derived from an EMBL/GenBank/DDBJ whole genome shotgun (WGS) entry which is preliminary data.</text>
</comment>
<dbReference type="InterPro" id="IPR027482">
    <property type="entry name" value="Sec1-like_dom2"/>
</dbReference>
<proteinExistence type="inferred from homology"/>
<dbReference type="Gene3D" id="1.25.40.60">
    <property type="match status" value="1"/>
</dbReference>
<dbReference type="OMA" id="PFTRPHT"/>
<dbReference type="InterPro" id="IPR043154">
    <property type="entry name" value="Sec-1-like_dom1"/>
</dbReference>
<dbReference type="InterPro" id="IPR043127">
    <property type="entry name" value="Sec-1-like_dom3a"/>
</dbReference>
<evidence type="ECO:0000313" key="3">
    <source>
        <dbReference type="Proteomes" id="UP000019763"/>
    </source>
</evidence>
<dbReference type="EMBL" id="AFNH02000755">
    <property type="protein sequence ID" value="EZG56835.1"/>
    <property type="molecule type" value="Genomic_DNA"/>
</dbReference>
<dbReference type="SUPFAM" id="SSF56815">
    <property type="entry name" value="Sec1/munc18-like (SM) proteins"/>
    <property type="match status" value="1"/>
</dbReference>